<evidence type="ECO:0000313" key="1">
    <source>
        <dbReference type="EMBL" id="MEF2965973.1"/>
    </source>
</evidence>
<dbReference type="EMBL" id="JAZHPZ010000003">
    <property type="protein sequence ID" value="MEF2965973.1"/>
    <property type="molecule type" value="Genomic_DNA"/>
</dbReference>
<comment type="caution">
    <text evidence="1">The sequence shown here is derived from an EMBL/GenBank/DDBJ whole genome shotgun (WGS) entry which is preliminary data.</text>
</comment>
<evidence type="ECO:0000313" key="2">
    <source>
        <dbReference type="Proteomes" id="UP001306950"/>
    </source>
</evidence>
<accession>A0ABU7VRQ3</accession>
<gene>
    <name evidence="1" type="ORF">V3851_09035</name>
</gene>
<proteinExistence type="predicted"/>
<organism evidence="1 2">
    <name type="scientific">Paenibacillus haidiansis</name>
    <dbReference type="NCBI Taxonomy" id="1574488"/>
    <lineage>
        <taxon>Bacteria</taxon>
        <taxon>Bacillati</taxon>
        <taxon>Bacillota</taxon>
        <taxon>Bacilli</taxon>
        <taxon>Bacillales</taxon>
        <taxon>Paenibacillaceae</taxon>
        <taxon>Paenibacillus</taxon>
    </lineage>
</organism>
<keyword evidence="2" id="KW-1185">Reference proteome</keyword>
<reference evidence="1 2" key="1">
    <citation type="submission" date="2024-02" db="EMBL/GenBank/DDBJ databases">
        <title>A nitrogen-fixing paenibacillus bacterium.</title>
        <authorList>
            <person name="Zhang W.L."/>
            <person name="Chen S.F."/>
        </authorList>
    </citation>
    <scope>NUCLEOTIDE SEQUENCE [LARGE SCALE GENOMIC DNA]</scope>
    <source>
        <strain evidence="1 2">M1</strain>
    </source>
</reference>
<dbReference type="Proteomes" id="UP001306950">
    <property type="component" value="Unassembled WGS sequence"/>
</dbReference>
<dbReference type="RefSeq" id="WP_331846196.1">
    <property type="nucleotide sequence ID" value="NZ_JAZHPZ010000003.1"/>
</dbReference>
<name>A0ABU7VRQ3_9BACL</name>
<sequence length="58" mass="7322">MMSNYEELYRRELELQAFHDPKKQSRFMQHECRTRKMTYRCKRGKKTWFSRVISTLFL</sequence>
<protein>
    <submittedName>
        <fullName evidence="1">Uncharacterized protein</fullName>
    </submittedName>
</protein>